<protein>
    <submittedName>
        <fullName evidence="9">ABC transporter permease</fullName>
    </submittedName>
</protein>
<feature type="transmembrane region" description="Helical" evidence="7">
    <location>
        <begin position="378"/>
        <end position="401"/>
    </location>
</feature>
<comment type="subcellular location">
    <subcellularLocation>
        <location evidence="1 7">Cell membrane</location>
        <topology evidence="1 7">Multi-pass membrane protein</topology>
    </subcellularLocation>
</comment>
<dbReference type="CDD" id="cd06261">
    <property type="entry name" value="TM_PBP2"/>
    <property type="match status" value="1"/>
</dbReference>
<feature type="transmembrane region" description="Helical" evidence="7">
    <location>
        <begin position="257"/>
        <end position="275"/>
    </location>
</feature>
<feature type="transmembrane region" description="Helical" evidence="7">
    <location>
        <begin position="473"/>
        <end position="493"/>
    </location>
</feature>
<dbReference type="EMBL" id="JBHMBC010000002">
    <property type="protein sequence ID" value="MFB9817968.1"/>
    <property type="molecule type" value="Genomic_DNA"/>
</dbReference>
<keyword evidence="10" id="KW-1185">Reference proteome</keyword>
<feature type="transmembrane region" description="Helical" evidence="7">
    <location>
        <begin position="110"/>
        <end position="129"/>
    </location>
</feature>
<evidence type="ECO:0000259" key="8">
    <source>
        <dbReference type="PROSITE" id="PS50928"/>
    </source>
</evidence>
<evidence type="ECO:0000313" key="9">
    <source>
        <dbReference type="EMBL" id="MFB9817968.1"/>
    </source>
</evidence>
<proteinExistence type="inferred from homology"/>
<accession>A0ABV5XT96</accession>
<comment type="caution">
    <text evidence="9">The sequence shown here is derived from an EMBL/GenBank/DDBJ whole genome shotgun (WGS) entry which is preliminary data.</text>
</comment>
<name>A0ABV5XT96_ARTRM</name>
<evidence type="ECO:0000256" key="7">
    <source>
        <dbReference type="RuleBase" id="RU363032"/>
    </source>
</evidence>
<feature type="transmembrane region" description="Helical" evidence="7">
    <location>
        <begin position="351"/>
        <end position="372"/>
    </location>
</feature>
<keyword evidence="5 7" id="KW-1133">Transmembrane helix</keyword>
<reference evidence="9 10" key="1">
    <citation type="submission" date="2024-09" db="EMBL/GenBank/DDBJ databases">
        <authorList>
            <person name="Sun Q."/>
            <person name="Mori K."/>
        </authorList>
    </citation>
    <scope>NUCLEOTIDE SEQUENCE [LARGE SCALE GENOMIC DNA]</scope>
    <source>
        <strain evidence="9 10">JCM 1334</strain>
    </source>
</reference>
<keyword evidence="3" id="KW-1003">Cell membrane</keyword>
<evidence type="ECO:0000256" key="2">
    <source>
        <dbReference type="ARBA" id="ARBA00022448"/>
    </source>
</evidence>
<dbReference type="InterPro" id="IPR035906">
    <property type="entry name" value="MetI-like_sf"/>
</dbReference>
<dbReference type="Proteomes" id="UP001589702">
    <property type="component" value="Unassembled WGS sequence"/>
</dbReference>
<sequence>MAGLAALLVGWELIARTIAAGKHIVPTVPDVVGTMVADGFYFDGVTTTLGEAARGFFWGNLAALGVAAICLLLPRLKNILTRLAMATYSTPTIAIAPLLIVLSSPDGAKVSMAGLSVFFPTLLGALVGLEGGPKSALEFVHVSGGSRAFALARVRVRAAVPEIAAALSLAAPAAVVGAMIGEYLGGDQGLGVVMVQAQQSLNEARAWAVAVEATALSTVAYLLIGAIARRLAYTATSTEFGISAAVRSKGTKQVTLAIGRTIASLVAVILLWFALVRGSGLDPYLAKTPDQVWTYLTAGPDAAANRDLIFSGLAKTLSDASVGYVAGTIAALIAAVIFLNSSLVEGMFLPVVMTIRAVPLVAMTPIIALVFGRGVLTVAVLAGAVTFVPTLVIVLAALRAVPKPATELMHVYAVGWVRSLFSVRLAYAIPALAASARVAIPGSILGAVLVEILATGDGIGYTVATSIGNSEYVALWTALAVLSGVTAVLYMLLSRIESALLTRITQ</sequence>
<dbReference type="SUPFAM" id="SSF161098">
    <property type="entry name" value="MetI-like"/>
    <property type="match status" value="2"/>
</dbReference>
<feature type="transmembrane region" description="Helical" evidence="7">
    <location>
        <begin position="204"/>
        <end position="224"/>
    </location>
</feature>
<dbReference type="RefSeq" id="WP_234753544.1">
    <property type="nucleotide sequence ID" value="NZ_BAAAWN010000001.1"/>
</dbReference>
<evidence type="ECO:0000256" key="5">
    <source>
        <dbReference type="ARBA" id="ARBA00022989"/>
    </source>
</evidence>
<gene>
    <name evidence="9" type="ORF">ACFFP1_00460</name>
</gene>
<dbReference type="PANTHER" id="PTHR30151">
    <property type="entry name" value="ALKANE SULFONATE ABC TRANSPORTER-RELATED, MEMBRANE SUBUNIT"/>
    <property type="match status" value="1"/>
</dbReference>
<keyword evidence="6 7" id="KW-0472">Membrane</keyword>
<dbReference type="PANTHER" id="PTHR30151:SF20">
    <property type="entry name" value="ABC TRANSPORTER PERMEASE PROTEIN HI_0355-RELATED"/>
    <property type="match status" value="1"/>
</dbReference>
<dbReference type="PROSITE" id="PS50928">
    <property type="entry name" value="ABC_TM1"/>
    <property type="match status" value="1"/>
</dbReference>
<feature type="domain" description="ABC transmembrane type-1" evidence="8">
    <location>
        <begin position="313"/>
        <end position="494"/>
    </location>
</feature>
<feature type="transmembrane region" description="Helical" evidence="7">
    <location>
        <begin position="321"/>
        <end position="339"/>
    </location>
</feature>
<dbReference type="Gene3D" id="1.10.3720.10">
    <property type="entry name" value="MetI-like"/>
    <property type="match status" value="2"/>
</dbReference>
<organism evidence="9 10">
    <name type="scientific">Arthrobacter ramosus</name>
    <dbReference type="NCBI Taxonomy" id="1672"/>
    <lineage>
        <taxon>Bacteria</taxon>
        <taxon>Bacillati</taxon>
        <taxon>Actinomycetota</taxon>
        <taxon>Actinomycetes</taxon>
        <taxon>Micrococcales</taxon>
        <taxon>Micrococcaceae</taxon>
        <taxon>Arthrobacter</taxon>
    </lineage>
</organism>
<feature type="transmembrane region" description="Helical" evidence="7">
    <location>
        <begin position="55"/>
        <end position="73"/>
    </location>
</feature>
<keyword evidence="2 7" id="KW-0813">Transport</keyword>
<evidence type="ECO:0000313" key="10">
    <source>
        <dbReference type="Proteomes" id="UP001589702"/>
    </source>
</evidence>
<feature type="transmembrane region" description="Helical" evidence="7">
    <location>
        <begin position="163"/>
        <end position="184"/>
    </location>
</feature>
<feature type="transmembrane region" description="Helical" evidence="7">
    <location>
        <begin position="85"/>
        <end position="104"/>
    </location>
</feature>
<evidence type="ECO:0000256" key="4">
    <source>
        <dbReference type="ARBA" id="ARBA00022692"/>
    </source>
</evidence>
<evidence type="ECO:0000256" key="1">
    <source>
        <dbReference type="ARBA" id="ARBA00004651"/>
    </source>
</evidence>
<evidence type="ECO:0000256" key="6">
    <source>
        <dbReference type="ARBA" id="ARBA00023136"/>
    </source>
</evidence>
<evidence type="ECO:0000256" key="3">
    <source>
        <dbReference type="ARBA" id="ARBA00022475"/>
    </source>
</evidence>
<keyword evidence="4 7" id="KW-0812">Transmembrane</keyword>
<dbReference type="InterPro" id="IPR000515">
    <property type="entry name" value="MetI-like"/>
</dbReference>
<comment type="similarity">
    <text evidence="7">Belongs to the binding-protein-dependent transport system permease family.</text>
</comment>
<dbReference type="Pfam" id="PF00528">
    <property type="entry name" value="BPD_transp_1"/>
    <property type="match status" value="2"/>
</dbReference>